<dbReference type="GO" id="GO:0006612">
    <property type="term" value="P:protein targeting to membrane"/>
    <property type="evidence" value="ECO:0007669"/>
    <property type="project" value="TreeGrafter"/>
</dbReference>
<organism evidence="10">
    <name type="scientific">Laccaria bicolor (strain S238N-H82 / ATCC MYA-4686)</name>
    <name type="common">Bicoloured deceiver</name>
    <name type="synonym">Laccaria laccata var. bicolor</name>
    <dbReference type="NCBI Taxonomy" id="486041"/>
    <lineage>
        <taxon>Eukaryota</taxon>
        <taxon>Fungi</taxon>
        <taxon>Dikarya</taxon>
        <taxon>Basidiomycota</taxon>
        <taxon>Agaricomycotina</taxon>
        <taxon>Agaricomycetes</taxon>
        <taxon>Agaricomycetidae</taxon>
        <taxon>Agaricales</taxon>
        <taxon>Agaricineae</taxon>
        <taxon>Hydnangiaceae</taxon>
        <taxon>Laccaria</taxon>
    </lineage>
</organism>
<dbReference type="RefSeq" id="XP_001873669.1">
    <property type="nucleotide sequence ID" value="XM_001873634.1"/>
</dbReference>
<dbReference type="PANTHER" id="PTHR13254:SF0">
    <property type="entry name" value="GOLGIN SUBFAMILY A MEMBER 7_ERF4 DOMAIN-CONTAINING PROTEIN"/>
    <property type="match status" value="1"/>
</dbReference>
<dbReference type="Proteomes" id="UP000001194">
    <property type="component" value="Unassembled WGS sequence"/>
</dbReference>
<dbReference type="OrthoDB" id="2190159at2759"/>
<evidence type="ECO:0000256" key="1">
    <source>
        <dbReference type="ARBA" id="ARBA00004406"/>
    </source>
</evidence>
<dbReference type="HOGENOM" id="CLU_049758_1_0_1"/>
<evidence type="ECO:0000313" key="9">
    <source>
        <dbReference type="EMBL" id="EDR15461.1"/>
    </source>
</evidence>
<evidence type="ECO:0000313" key="10">
    <source>
        <dbReference type="Proteomes" id="UP000001194"/>
    </source>
</evidence>
<sequence length="367" mass="40601">MNLELLPTLPACSLPNERSPPFVVADLEPVPIRRSSSIYDAESSSTGDADGETTIFQDKTMVEGNDGEAEESLAKIGVDTIHSSFQLSGVHTEEKASVSGPNPLQNYLAEKDVAEANHDITIVGEAGDIVDASGKLLYPDASTRPVGSRRASHLRLDLKPPSPHPWDLVDPPNDHRKPGYYSPSASHNFHAMQSTTNARPLIPKSSYYFGPPPPDSAYGTAPIGQIGVHHPREIIRVERDYTGGELIQFAPIYPLELENRVTPTQFLESINSINELLISAHSLRHSFLDNVLTVFSLQLSKLFVTTHYEKEMKRVHDLIDDLNAALFNPVGLNILWPENVAFLFLEIEYYVSALHDETNLKTNISFQ</sequence>
<dbReference type="GO" id="GO:0005789">
    <property type="term" value="C:endoplasmic reticulum membrane"/>
    <property type="evidence" value="ECO:0007669"/>
    <property type="project" value="UniProtKB-SubCell"/>
</dbReference>
<proteinExistence type="inferred from homology"/>
<comment type="subcellular location">
    <subcellularLocation>
        <location evidence="1">Endoplasmic reticulum membrane</location>
        <topology evidence="1">Peripheral membrane protein</topology>
    </subcellularLocation>
</comment>
<evidence type="ECO:0000256" key="4">
    <source>
        <dbReference type="ARBA" id="ARBA00018463"/>
    </source>
</evidence>
<keyword evidence="5" id="KW-0256">Endoplasmic reticulum</keyword>
<evidence type="ECO:0000259" key="8">
    <source>
        <dbReference type="Pfam" id="PF10256"/>
    </source>
</evidence>
<evidence type="ECO:0000256" key="2">
    <source>
        <dbReference type="ARBA" id="ARBA00007732"/>
    </source>
</evidence>
<comment type="subunit">
    <text evidence="3">Interacts with ERF2.</text>
</comment>
<feature type="domain" description="Golgin subfamily A member 7/ERF4" evidence="8">
    <location>
        <begin position="234"/>
        <end position="346"/>
    </location>
</feature>
<comment type="similarity">
    <text evidence="2">Belongs to the ERF4 family.</text>
</comment>
<keyword evidence="10" id="KW-1185">Reference proteome</keyword>
<evidence type="ECO:0000256" key="3">
    <source>
        <dbReference type="ARBA" id="ARBA00011396"/>
    </source>
</evidence>
<reference evidence="9" key="1">
    <citation type="journal article" date="2008" name="Nature">
        <title>The genome of Laccaria bicolor provides insights into mycorrhizal symbiosis.</title>
        <authorList>
            <person name="Martin F."/>
            <person name="Aerts A."/>
            <person name="Ahren D."/>
            <person name="Brun A."/>
            <person name="Danchin E.G.J."/>
            <person name="Duchaussoy F."/>
            <person name="Gibon J."/>
            <person name="Kohler A."/>
            <person name="Lindquist E."/>
            <person name="Pereda V."/>
            <person name="Salamov A."/>
            <person name="Shapiro H.J."/>
            <person name="Wuyts J."/>
            <person name="Blaudez D."/>
            <person name="Buee M."/>
            <person name="Brokstein P."/>
            <person name="Canbaeck B."/>
            <person name="Cohen D."/>
            <person name="Courty P.E."/>
            <person name="Coutinho P.M."/>
            <person name="Delaruelle C."/>
            <person name="Detter J.C."/>
            <person name="Deveau A."/>
            <person name="DiFazio S."/>
            <person name="Duplessis S."/>
            <person name="Fraissinet-Tachet L."/>
            <person name="Lucic E."/>
            <person name="Frey-Klett P."/>
            <person name="Fourrey C."/>
            <person name="Feussner I."/>
            <person name="Gay G."/>
            <person name="Grimwood J."/>
            <person name="Hoegger P.J."/>
            <person name="Jain P."/>
            <person name="Kilaru S."/>
            <person name="Labbe J."/>
            <person name="Lin Y.C."/>
            <person name="Legue V."/>
            <person name="Le Tacon F."/>
            <person name="Marmeisse R."/>
            <person name="Melayah D."/>
            <person name="Montanini B."/>
            <person name="Muratet M."/>
            <person name="Nehls U."/>
            <person name="Niculita-Hirzel H."/>
            <person name="Oudot-Le Secq M.P."/>
            <person name="Peter M."/>
            <person name="Quesneville H."/>
            <person name="Rajashekar B."/>
            <person name="Reich M."/>
            <person name="Rouhier N."/>
            <person name="Schmutz J."/>
            <person name="Yin T."/>
            <person name="Chalot M."/>
            <person name="Henrissat B."/>
            <person name="Kuees U."/>
            <person name="Lucas S."/>
            <person name="Van de Peer Y."/>
            <person name="Podila G.K."/>
            <person name="Polle A."/>
            <person name="Pukkila P.J."/>
            <person name="Richardson P.M."/>
            <person name="Rouze P."/>
            <person name="Sanders I.R."/>
            <person name="Stajich J.E."/>
            <person name="Tunlid A."/>
            <person name="Tuskan G."/>
            <person name="Grigoriev I.V."/>
        </authorList>
    </citation>
    <scope>NUCLEOTIDE SEQUENCE [LARGE SCALE GENOMIC DNA]</scope>
</reference>
<dbReference type="Pfam" id="PF10256">
    <property type="entry name" value="Erf4"/>
    <property type="match status" value="1"/>
</dbReference>
<dbReference type="GO" id="GO:0031211">
    <property type="term" value="C:endoplasmic reticulum palmitoyltransferase complex"/>
    <property type="evidence" value="ECO:0007669"/>
    <property type="project" value="TreeGrafter"/>
</dbReference>
<name>B0CPI4_LACBS</name>
<feature type="region of interest" description="Disordered" evidence="7">
    <location>
        <begin position="140"/>
        <end position="175"/>
    </location>
</feature>
<keyword evidence="6" id="KW-0472">Membrane</keyword>
<dbReference type="KEGG" id="lbc:LACBIDRAFT_321293"/>
<dbReference type="InterPro" id="IPR019383">
    <property type="entry name" value="Golgin_A_7/ERF4"/>
</dbReference>
<dbReference type="AlphaFoldDB" id="B0CPI4"/>
<evidence type="ECO:0000256" key="7">
    <source>
        <dbReference type="SAM" id="MobiDB-lite"/>
    </source>
</evidence>
<dbReference type="InterPro" id="IPR051371">
    <property type="entry name" value="Ras_palmitoyltransferase"/>
</dbReference>
<dbReference type="GeneID" id="6068789"/>
<gene>
    <name evidence="9" type="ORF">LACBIDRAFT_321293</name>
</gene>
<dbReference type="PANTHER" id="PTHR13254">
    <property type="entry name" value="GOLGI AUTOANTIGEN, GOLGIN SUBFAMILY A, 7"/>
    <property type="match status" value="1"/>
</dbReference>
<evidence type="ECO:0000256" key="5">
    <source>
        <dbReference type="ARBA" id="ARBA00022824"/>
    </source>
</evidence>
<evidence type="ECO:0000256" key="6">
    <source>
        <dbReference type="ARBA" id="ARBA00023136"/>
    </source>
</evidence>
<protein>
    <recommendedName>
        <fullName evidence="4">Ras modification protein ERF4</fullName>
    </recommendedName>
</protein>
<dbReference type="EMBL" id="DS547091">
    <property type="protein sequence ID" value="EDR15461.1"/>
    <property type="molecule type" value="Genomic_DNA"/>
</dbReference>
<dbReference type="InParanoid" id="B0CPI4"/>
<dbReference type="STRING" id="486041.B0CPI4"/>
<accession>B0CPI4</accession>